<evidence type="ECO:0000313" key="3">
    <source>
        <dbReference type="EMBL" id="MPC94627.1"/>
    </source>
</evidence>
<evidence type="ECO:0000256" key="1">
    <source>
        <dbReference type="SAM" id="MobiDB-lite"/>
    </source>
</evidence>
<keyword evidence="2" id="KW-1133">Transmembrane helix</keyword>
<feature type="region of interest" description="Disordered" evidence="1">
    <location>
        <begin position="53"/>
        <end position="73"/>
    </location>
</feature>
<evidence type="ECO:0000256" key="2">
    <source>
        <dbReference type="SAM" id="Phobius"/>
    </source>
</evidence>
<keyword evidence="4" id="KW-1185">Reference proteome</keyword>
<keyword evidence="2" id="KW-0472">Membrane</keyword>
<evidence type="ECO:0000313" key="4">
    <source>
        <dbReference type="Proteomes" id="UP000324222"/>
    </source>
</evidence>
<name>A0A5B7JNF9_PORTR</name>
<gene>
    <name evidence="3" type="ORF">E2C01_089804</name>
</gene>
<feature type="transmembrane region" description="Helical" evidence="2">
    <location>
        <begin position="12"/>
        <end position="35"/>
    </location>
</feature>
<dbReference type="Proteomes" id="UP000324222">
    <property type="component" value="Unassembled WGS sequence"/>
</dbReference>
<accession>A0A5B7JNF9</accession>
<sequence>MFKLLQQYRKSCVTLAINVHFVLFVIILFFLSVFVEREVRLLEALKRVRKASIRRGEARRGEARHTKGSKLED</sequence>
<protein>
    <recommendedName>
        <fullName evidence="5">Transmembrane protein</fullName>
    </recommendedName>
</protein>
<feature type="compositionally biased region" description="Basic and acidic residues" evidence="1">
    <location>
        <begin position="54"/>
        <end position="73"/>
    </location>
</feature>
<dbReference type="EMBL" id="VSRR010099343">
    <property type="protein sequence ID" value="MPC94627.1"/>
    <property type="molecule type" value="Genomic_DNA"/>
</dbReference>
<reference evidence="3 4" key="1">
    <citation type="submission" date="2019-05" db="EMBL/GenBank/DDBJ databases">
        <title>Another draft genome of Portunus trituberculatus and its Hox gene families provides insights of decapod evolution.</title>
        <authorList>
            <person name="Jeong J.-H."/>
            <person name="Song I."/>
            <person name="Kim S."/>
            <person name="Choi T."/>
            <person name="Kim D."/>
            <person name="Ryu S."/>
            <person name="Kim W."/>
        </authorList>
    </citation>
    <scope>NUCLEOTIDE SEQUENCE [LARGE SCALE GENOMIC DNA]</scope>
    <source>
        <tissue evidence="3">Muscle</tissue>
    </source>
</reference>
<dbReference type="AlphaFoldDB" id="A0A5B7JNF9"/>
<comment type="caution">
    <text evidence="3">The sequence shown here is derived from an EMBL/GenBank/DDBJ whole genome shotgun (WGS) entry which is preliminary data.</text>
</comment>
<keyword evidence="2" id="KW-0812">Transmembrane</keyword>
<evidence type="ECO:0008006" key="5">
    <source>
        <dbReference type="Google" id="ProtNLM"/>
    </source>
</evidence>
<proteinExistence type="predicted"/>
<organism evidence="3 4">
    <name type="scientific">Portunus trituberculatus</name>
    <name type="common">Swimming crab</name>
    <name type="synonym">Neptunus trituberculatus</name>
    <dbReference type="NCBI Taxonomy" id="210409"/>
    <lineage>
        <taxon>Eukaryota</taxon>
        <taxon>Metazoa</taxon>
        <taxon>Ecdysozoa</taxon>
        <taxon>Arthropoda</taxon>
        <taxon>Crustacea</taxon>
        <taxon>Multicrustacea</taxon>
        <taxon>Malacostraca</taxon>
        <taxon>Eumalacostraca</taxon>
        <taxon>Eucarida</taxon>
        <taxon>Decapoda</taxon>
        <taxon>Pleocyemata</taxon>
        <taxon>Brachyura</taxon>
        <taxon>Eubrachyura</taxon>
        <taxon>Portunoidea</taxon>
        <taxon>Portunidae</taxon>
        <taxon>Portuninae</taxon>
        <taxon>Portunus</taxon>
    </lineage>
</organism>